<reference evidence="4" key="1">
    <citation type="submission" date="2025-08" db="UniProtKB">
        <authorList>
            <consortium name="Ensembl"/>
        </authorList>
    </citation>
    <scope>IDENTIFICATION</scope>
</reference>
<dbReference type="SMART" id="SM00328">
    <property type="entry name" value="BPI1"/>
    <property type="match status" value="1"/>
</dbReference>
<dbReference type="AlphaFoldDB" id="A0A8C5R265"/>
<dbReference type="PANTHER" id="PTHR46019">
    <property type="entry name" value="BPI FOLD-CONTAINING FAMILY B MEMBER 4-RELATED"/>
    <property type="match status" value="1"/>
</dbReference>
<dbReference type="Pfam" id="PF01273">
    <property type="entry name" value="LBP_BPI_CETP"/>
    <property type="match status" value="1"/>
</dbReference>
<dbReference type="InterPro" id="IPR051660">
    <property type="entry name" value="BPI_fold-BPI/LBP"/>
</dbReference>
<proteinExistence type="predicted"/>
<dbReference type="InterPro" id="IPR001124">
    <property type="entry name" value="Lipid-bd_serum_glycop_C"/>
</dbReference>
<dbReference type="InterPro" id="IPR017943">
    <property type="entry name" value="Bactericidal_perm-incr_a/b_dom"/>
</dbReference>
<evidence type="ECO:0000313" key="5">
    <source>
        <dbReference type="Proteomes" id="UP000694569"/>
    </source>
</evidence>
<accession>A0A8C5R265</accession>
<name>A0A8C5R265_9ANUR</name>
<dbReference type="Gene3D" id="3.15.20.10">
    <property type="entry name" value="Bactericidal permeability-increasing protein, domain 2"/>
    <property type="match status" value="1"/>
</dbReference>
<dbReference type="SUPFAM" id="SSF55394">
    <property type="entry name" value="Bactericidal permeability-increasing protein, BPI"/>
    <property type="match status" value="2"/>
</dbReference>
<evidence type="ECO:0000259" key="3">
    <source>
        <dbReference type="SMART" id="SM00329"/>
    </source>
</evidence>
<dbReference type="Proteomes" id="UP000694569">
    <property type="component" value="Unplaced"/>
</dbReference>
<dbReference type="GO" id="GO:0008289">
    <property type="term" value="F:lipid binding"/>
    <property type="evidence" value="ECO:0007669"/>
    <property type="project" value="InterPro"/>
</dbReference>
<dbReference type="SMART" id="SM00329">
    <property type="entry name" value="BPI2"/>
    <property type="match status" value="1"/>
</dbReference>
<evidence type="ECO:0000256" key="1">
    <source>
        <dbReference type="SAM" id="SignalP"/>
    </source>
</evidence>
<sequence>MKLIFLAMLLFLWVSPMSMTFTNIVIRVKQNAFDNLSQTQRELLQESFSNISIPDPKTNKEKECGRGVVGRIINKGNILGVGHTLVGKVMNLNEVKIHHVKLPKLAVKLVPEVGLHVCIDTDFKMSGKHAIFGETEIKVRATVLADIEVSKTSKGVATLAVTDCKPIIQEMDITFGLRFLHTILWTIQGHIREMLGDRLCQSVSTVLEGVNEEFDDSTEKNLFGDDLGLQYSLQNRPMAFGGYMDIDLIAKYTVKDQVVELPNKAQNFTLPPGASNKDAMINMGFSKAYFSSLFMAFVSSGGFNLEIPSTYESLANQMSTSALGAHIPEVSSRYPQPLRVDMKIVLSQTPVVTFQSKQLILQISPHVEMFVVVSNSPYRNQHLLTVNVVASLVAALDVEEEKLKTSVSLQGDLNLVFVSVSFGKCKCNPSLLSEYIRTVFEKAYLPHINDTLSVGVPLPKVPNIQFIEPVVKIEKNYAAISSNVQYTE</sequence>
<protein>
    <submittedName>
        <fullName evidence="4">Uncharacterized protein</fullName>
    </submittedName>
</protein>
<dbReference type="Ensembl" id="ENSLLET00000047811.1">
    <property type="protein sequence ID" value="ENSLLEP00000045978.1"/>
    <property type="gene ID" value="ENSLLEG00000029056.1"/>
</dbReference>
<reference evidence="4" key="2">
    <citation type="submission" date="2025-09" db="UniProtKB">
        <authorList>
            <consortium name="Ensembl"/>
        </authorList>
    </citation>
    <scope>IDENTIFICATION</scope>
</reference>
<dbReference type="InterPro" id="IPR017942">
    <property type="entry name" value="Lipid-bd_serum_glycop_N"/>
</dbReference>
<dbReference type="Pfam" id="PF02886">
    <property type="entry name" value="LBP_BPI_CETP_C"/>
    <property type="match status" value="1"/>
</dbReference>
<evidence type="ECO:0000313" key="4">
    <source>
        <dbReference type="Ensembl" id="ENSLLEP00000045978.1"/>
    </source>
</evidence>
<feature type="chain" id="PRO_5034959639" evidence="1">
    <location>
        <begin position="21"/>
        <end position="488"/>
    </location>
</feature>
<dbReference type="PANTHER" id="PTHR46019:SF10">
    <property type="entry name" value="BPI FOLD-CONTAINING FAMILY B MEMBER 2"/>
    <property type="match status" value="1"/>
</dbReference>
<keyword evidence="1" id="KW-0732">Signal</keyword>
<organism evidence="4 5">
    <name type="scientific">Leptobrachium leishanense</name>
    <name type="common">Leishan spiny toad</name>
    <dbReference type="NCBI Taxonomy" id="445787"/>
    <lineage>
        <taxon>Eukaryota</taxon>
        <taxon>Metazoa</taxon>
        <taxon>Chordata</taxon>
        <taxon>Craniata</taxon>
        <taxon>Vertebrata</taxon>
        <taxon>Euteleostomi</taxon>
        <taxon>Amphibia</taxon>
        <taxon>Batrachia</taxon>
        <taxon>Anura</taxon>
        <taxon>Pelobatoidea</taxon>
        <taxon>Megophryidae</taxon>
        <taxon>Leptobrachium</taxon>
    </lineage>
</organism>
<feature type="domain" description="Lipid-binding serum glycoprotein C-terminal" evidence="3">
    <location>
        <begin position="275"/>
        <end position="482"/>
    </location>
</feature>
<dbReference type="GeneTree" id="ENSGT01100000263546"/>
<keyword evidence="5" id="KW-1185">Reference proteome</keyword>
<dbReference type="Gene3D" id="3.15.10.10">
    <property type="entry name" value="Bactericidal permeability-increasing protein, domain 1"/>
    <property type="match status" value="1"/>
</dbReference>
<evidence type="ECO:0000259" key="2">
    <source>
        <dbReference type="SMART" id="SM00328"/>
    </source>
</evidence>
<feature type="signal peptide" evidence="1">
    <location>
        <begin position="1"/>
        <end position="20"/>
    </location>
</feature>
<feature type="domain" description="Lipid-binding serum glycoprotein N-terminal" evidence="2">
    <location>
        <begin position="27"/>
        <end position="257"/>
    </location>
</feature>